<protein>
    <recommendedName>
        <fullName evidence="1">WRKY19-like zinc finger domain-containing protein</fullName>
    </recommendedName>
</protein>
<proteinExistence type="predicted"/>
<dbReference type="InterPro" id="IPR056866">
    <property type="entry name" value="Znf_WRKY19"/>
</dbReference>
<dbReference type="EMBL" id="QUSZ01002760">
    <property type="protein sequence ID" value="RHY21025.1"/>
    <property type="molecule type" value="Genomic_DNA"/>
</dbReference>
<dbReference type="Proteomes" id="UP000265427">
    <property type="component" value="Unassembled WGS sequence"/>
</dbReference>
<feature type="domain" description="WRKY19-like zinc finger" evidence="1">
    <location>
        <begin position="177"/>
        <end position="200"/>
    </location>
</feature>
<dbReference type="Pfam" id="PF24906">
    <property type="entry name" value="Zf_WRKY19"/>
    <property type="match status" value="2"/>
</dbReference>
<dbReference type="VEuPathDB" id="FungiDB:H257_02852"/>
<evidence type="ECO:0000313" key="3">
    <source>
        <dbReference type="Proteomes" id="UP000265427"/>
    </source>
</evidence>
<evidence type="ECO:0000313" key="2">
    <source>
        <dbReference type="EMBL" id="RHY21025.1"/>
    </source>
</evidence>
<reference evidence="2 3" key="1">
    <citation type="submission" date="2018-08" db="EMBL/GenBank/DDBJ databases">
        <title>Aphanomyces genome sequencing and annotation.</title>
        <authorList>
            <person name="Minardi D."/>
            <person name="Oidtmann B."/>
            <person name="Van Der Giezen M."/>
            <person name="Studholme D.J."/>
        </authorList>
    </citation>
    <scope>NUCLEOTIDE SEQUENCE [LARGE SCALE GENOMIC DNA]</scope>
    <source>
        <strain evidence="2 3">Kv</strain>
    </source>
</reference>
<feature type="domain" description="WRKY19-like zinc finger" evidence="1">
    <location>
        <begin position="129"/>
        <end position="152"/>
    </location>
</feature>
<organism evidence="2 3">
    <name type="scientific">Aphanomyces astaci</name>
    <name type="common">Crayfish plague agent</name>
    <dbReference type="NCBI Taxonomy" id="112090"/>
    <lineage>
        <taxon>Eukaryota</taxon>
        <taxon>Sar</taxon>
        <taxon>Stramenopiles</taxon>
        <taxon>Oomycota</taxon>
        <taxon>Saprolegniomycetes</taxon>
        <taxon>Saprolegniales</taxon>
        <taxon>Verrucalvaceae</taxon>
        <taxon>Aphanomyces</taxon>
    </lineage>
</organism>
<comment type="caution">
    <text evidence="2">The sequence shown here is derived from an EMBL/GenBank/DDBJ whole genome shotgun (WGS) entry which is preliminary data.</text>
</comment>
<dbReference type="AlphaFoldDB" id="A0A397BRQ8"/>
<accession>A0A397BRQ8</accession>
<dbReference type="PANTHER" id="PTHR31827">
    <property type="entry name" value="EMB|CAB89363.1"/>
    <property type="match status" value="1"/>
</dbReference>
<evidence type="ECO:0000259" key="1">
    <source>
        <dbReference type="Pfam" id="PF24906"/>
    </source>
</evidence>
<gene>
    <name evidence="2" type="ORF">DYB36_011264</name>
</gene>
<name>A0A397BRQ8_APHAT</name>
<sequence length="242" mass="25590">MITSTASHSTVASLLDDIDLFGFHDLEPLSAFTLDQVLSEVDMTASDLLKFTYWDPLDEFSQSPPTSFVQLTAYDAASGALIKYETSSSVSSPSSREGSTWSSRRKVCSTEGCGRVVRSRGYCKKHGGGKPCMMEGCHKEAQNGSFCIGHGGGKCCKVNACANAAQSQGLCKAHGGGARCKQSGCEKSSQGGGFCRAHGGGKRCLEPGCTKGAQRGDRLVARDLRRSTPLAVKTLDLTRGSQ</sequence>
<dbReference type="PANTHER" id="PTHR31827:SF1">
    <property type="entry name" value="EMB|CAB89363.1"/>
    <property type="match status" value="1"/>
</dbReference>